<keyword evidence="4 6" id="KW-0786">Thiamine pyrophosphate</keyword>
<keyword evidence="3 6" id="KW-0460">Magnesium</keyword>
<evidence type="ECO:0000259" key="7">
    <source>
        <dbReference type="Pfam" id="PF02776"/>
    </source>
</evidence>
<feature type="domain" description="Thiamine pyrophosphate enzyme N-terminal TPP-binding" evidence="7">
    <location>
        <begin position="8"/>
        <end position="120"/>
    </location>
</feature>
<keyword evidence="2 6" id="KW-0479">Metal-binding</keyword>
<evidence type="ECO:0000256" key="5">
    <source>
        <dbReference type="ARBA" id="ARBA00023211"/>
    </source>
</evidence>
<evidence type="ECO:0000256" key="1">
    <source>
        <dbReference type="ARBA" id="ARBA00022679"/>
    </source>
</evidence>
<evidence type="ECO:0000256" key="2">
    <source>
        <dbReference type="ARBA" id="ARBA00022723"/>
    </source>
</evidence>
<organism evidence="8 9">
    <name type="scientific">Coprobacter tertius</name>
    <dbReference type="NCBI Taxonomy" id="2944915"/>
    <lineage>
        <taxon>Bacteria</taxon>
        <taxon>Pseudomonadati</taxon>
        <taxon>Bacteroidota</taxon>
        <taxon>Bacteroidia</taxon>
        <taxon>Bacteroidales</taxon>
        <taxon>Barnesiellaceae</taxon>
        <taxon>Coprobacter</taxon>
    </lineage>
</organism>
<comment type="catalytic activity">
    <reaction evidence="6">
        <text>isochorismate + 2-oxoglutarate + H(+) = 5-enolpyruvoyl-6-hydroxy-2-succinyl-cyclohex-3-ene-1-carboxylate + CO2</text>
        <dbReference type="Rhea" id="RHEA:25593"/>
        <dbReference type="ChEBI" id="CHEBI:15378"/>
        <dbReference type="ChEBI" id="CHEBI:16526"/>
        <dbReference type="ChEBI" id="CHEBI:16810"/>
        <dbReference type="ChEBI" id="CHEBI:29780"/>
        <dbReference type="ChEBI" id="CHEBI:58818"/>
        <dbReference type="EC" id="2.2.1.9"/>
    </reaction>
</comment>
<dbReference type="RefSeq" id="WP_255025952.1">
    <property type="nucleotide sequence ID" value="NZ_JANDHW010000003.1"/>
</dbReference>
<reference evidence="8 9" key="1">
    <citation type="submission" date="2022-07" db="EMBL/GenBank/DDBJ databases">
        <title>Fecal culturing of patients with breast cancer.</title>
        <authorList>
            <person name="Teng N.M.Y."/>
            <person name="Kiu R."/>
            <person name="Evans R."/>
            <person name="Baker D.J."/>
            <person name="Zenner C."/>
            <person name="Robinson S.D."/>
            <person name="Hall L.J."/>
        </authorList>
    </citation>
    <scope>NUCLEOTIDE SEQUENCE [LARGE SCALE GENOMIC DNA]</scope>
    <source>
        <strain evidence="8 9">LH1063</strain>
    </source>
</reference>
<dbReference type="Gene3D" id="3.40.50.970">
    <property type="match status" value="2"/>
</dbReference>
<dbReference type="NCBIfam" id="TIGR00173">
    <property type="entry name" value="menD"/>
    <property type="match status" value="1"/>
</dbReference>
<keyword evidence="5 6" id="KW-0464">Manganese</keyword>
<dbReference type="InterPro" id="IPR029061">
    <property type="entry name" value="THDP-binding"/>
</dbReference>
<keyword evidence="6" id="KW-0474">Menaquinone biosynthesis</keyword>
<evidence type="ECO:0000256" key="3">
    <source>
        <dbReference type="ARBA" id="ARBA00022842"/>
    </source>
</evidence>
<dbReference type="PANTHER" id="PTHR42916">
    <property type="entry name" value="2-SUCCINYL-5-ENOLPYRUVYL-6-HYDROXY-3-CYCLOHEXENE-1-CARBOXYLATE SYNTHASE"/>
    <property type="match status" value="1"/>
</dbReference>
<dbReference type="InterPro" id="IPR004433">
    <property type="entry name" value="MenaQ_synth_MenD"/>
</dbReference>
<comment type="pathway">
    <text evidence="6">Quinol/quinone metabolism; 1,4-dihydroxy-2-naphthoate biosynthesis; 1,4-dihydroxy-2-naphthoate from chorismate: step 2/7.</text>
</comment>
<name>A0ABT1MF25_9BACT</name>
<evidence type="ECO:0000313" key="8">
    <source>
        <dbReference type="EMBL" id="MCP9611235.1"/>
    </source>
</evidence>
<evidence type="ECO:0000256" key="6">
    <source>
        <dbReference type="HAMAP-Rule" id="MF_01659"/>
    </source>
</evidence>
<dbReference type="PANTHER" id="PTHR42916:SF1">
    <property type="entry name" value="PROTEIN PHYLLO, CHLOROPLASTIC"/>
    <property type="match status" value="1"/>
</dbReference>
<comment type="subunit">
    <text evidence="6">Homodimer.</text>
</comment>
<dbReference type="GO" id="GO:0070204">
    <property type="term" value="F:2-succinyl-5-enolpyruvyl-6-hydroxy-3-cyclohexene-1-carboxylic-acid synthase activity"/>
    <property type="evidence" value="ECO:0007669"/>
    <property type="project" value="UniProtKB-EC"/>
</dbReference>
<dbReference type="EC" id="2.2.1.9" evidence="6"/>
<keyword evidence="1 6" id="KW-0808">Transferase</keyword>
<evidence type="ECO:0000256" key="4">
    <source>
        <dbReference type="ARBA" id="ARBA00023052"/>
    </source>
</evidence>
<gene>
    <name evidence="6 8" type="primary">menD</name>
    <name evidence="8" type="ORF">NMU02_03910</name>
</gene>
<dbReference type="CDD" id="cd02009">
    <property type="entry name" value="TPP_SHCHC_synthase"/>
    <property type="match status" value="1"/>
</dbReference>
<comment type="cofactor">
    <cofactor evidence="6">
        <name>thiamine diphosphate</name>
        <dbReference type="ChEBI" id="CHEBI:58937"/>
    </cofactor>
    <text evidence="6">Binds 1 thiamine pyrophosphate per subunit.</text>
</comment>
<dbReference type="Gene3D" id="3.40.50.1220">
    <property type="entry name" value="TPP-binding domain"/>
    <property type="match status" value="1"/>
</dbReference>
<dbReference type="InterPro" id="IPR012001">
    <property type="entry name" value="Thiamin_PyroP_enz_TPP-bd_dom"/>
</dbReference>
<accession>A0ABT1MF25</accession>
<dbReference type="HAMAP" id="MF_01659">
    <property type="entry name" value="MenD"/>
    <property type="match status" value="1"/>
</dbReference>
<dbReference type="Pfam" id="PF02776">
    <property type="entry name" value="TPP_enzyme_N"/>
    <property type="match status" value="1"/>
</dbReference>
<dbReference type="EMBL" id="JANDHW010000003">
    <property type="protein sequence ID" value="MCP9611235.1"/>
    <property type="molecule type" value="Genomic_DNA"/>
</dbReference>
<comment type="cofactor">
    <cofactor evidence="6">
        <name>Mg(2+)</name>
        <dbReference type="ChEBI" id="CHEBI:18420"/>
    </cofactor>
    <cofactor evidence="6">
        <name>Mn(2+)</name>
        <dbReference type="ChEBI" id="CHEBI:29035"/>
    </cofactor>
</comment>
<proteinExistence type="inferred from homology"/>
<sequence>MEYSEKEGCRILVEVLAAKGVKRVVLSPGSRNAPLIVSFARCDKFEKFIVLDERSAAFMALGMSQQTEEPVALVCTSGTALLNYAPAVAEAYYQRIPLIIISADRPPEWIDQDDSQTIRQFGIFGNFVRSSYILPAEITCDDERWYVNRIVNDAINTALQRVKGPVHIDVPLREPLYGVKEYNTCMSERIISHFGSEECLSADTMNTFASYFNRTEKVLILASFSSPDKTLNNVLSILSKKDNVVVFTETISNLSSSGFIPTIDRVLSAMTDEEKKAFSPDLLITFGGSLVSRMVKKWLRDNPPKEHWNLNSEKHFVDTMKCLSSQISILPSSFFTGLRPLLTVTKSNYAIKWEEIRSRAARSHNKYISEIPWCDLKAFSILLPLLPSGVRLQLSNSTPVRYAQLFEYSQIERCDSNRGTSGIDGATSTAVGAAAVTPGVTVFITGDMGFLYDSNALWNRYISPRLKIIVMCNGGGSIFRFIPGPSELPELESYFETHRDVDVEGLASLNGFKFFKADSETSLKSVLPAFFDEKEKPVILAIETPRELNAEILRGYFKRNQ</sequence>
<keyword evidence="9" id="KW-1185">Reference proteome</keyword>
<dbReference type="SUPFAM" id="SSF52518">
    <property type="entry name" value="Thiamin diphosphate-binding fold (THDP-binding)"/>
    <property type="match status" value="2"/>
</dbReference>
<comment type="pathway">
    <text evidence="6">Quinol/quinone metabolism; menaquinone biosynthesis.</text>
</comment>
<comment type="caution">
    <text evidence="8">The sequence shown here is derived from an EMBL/GenBank/DDBJ whole genome shotgun (WGS) entry which is preliminary data.</text>
</comment>
<comment type="function">
    <text evidence="6">Catalyzes the thiamine diphosphate-dependent decarboxylation of 2-oxoglutarate and the subsequent addition of the resulting succinic semialdehyde-thiamine pyrophosphate anion to isochorismate to yield 2-succinyl-5-enolpyruvyl-6-hydroxy-3-cyclohexene-1-carboxylate (SEPHCHC).</text>
</comment>
<dbReference type="CDD" id="cd07037">
    <property type="entry name" value="TPP_PYR_MenD"/>
    <property type="match status" value="1"/>
</dbReference>
<comment type="similarity">
    <text evidence="6">Belongs to the TPP enzyme family. MenD subfamily.</text>
</comment>
<dbReference type="PIRSF" id="PIRSF004983">
    <property type="entry name" value="MenD"/>
    <property type="match status" value="1"/>
</dbReference>
<dbReference type="Proteomes" id="UP001205603">
    <property type="component" value="Unassembled WGS sequence"/>
</dbReference>
<evidence type="ECO:0000313" key="9">
    <source>
        <dbReference type="Proteomes" id="UP001205603"/>
    </source>
</evidence>
<protein>
    <recommendedName>
        <fullName evidence="6">2-succinyl-5-enolpyruvyl-6-hydroxy-3-cyclohexene-1-carboxylate synthase</fullName>
        <shortName evidence="6">SEPHCHC synthase</shortName>
        <ecNumber evidence="6">2.2.1.9</ecNumber>
    </recommendedName>
    <alternativeName>
        <fullName evidence="6">Menaquinone biosynthesis protein MenD</fullName>
    </alternativeName>
</protein>